<dbReference type="Gene3D" id="1.20.140.150">
    <property type="match status" value="1"/>
</dbReference>
<evidence type="ECO:0000313" key="9">
    <source>
        <dbReference type="EMBL" id="NIR74359.1"/>
    </source>
</evidence>
<gene>
    <name evidence="9" type="ORF">GWO12_04500</name>
</gene>
<evidence type="ECO:0000256" key="2">
    <source>
        <dbReference type="ARBA" id="ARBA00006143"/>
    </source>
</evidence>
<comment type="subcellular location">
    <subcellularLocation>
        <location evidence="1">Membrane</location>
        <topology evidence="1">Multi-pass membrane protein</topology>
    </subcellularLocation>
</comment>
<keyword evidence="5 7" id="KW-1133">Transmembrane helix</keyword>
<evidence type="ECO:0000256" key="3">
    <source>
        <dbReference type="ARBA" id="ARBA00022692"/>
    </source>
</evidence>
<dbReference type="GO" id="GO:0017004">
    <property type="term" value="P:cytochrome complex assembly"/>
    <property type="evidence" value="ECO:0007669"/>
    <property type="project" value="UniProtKB-KW"/>
</dbReference>
<dbReference type="GO" id="GO:0016020">
    <property type="term" value="C:membrane"/>
    <property type="evidence" value="ECO:0007669"/>
    <property type="project" value="UniProtKB-SubCell"/>
</dbReference>
<feature type="transmembrane region" description="Helical" evidence="7">
    <location>
        <begin position="131"/>
        <end position="160"/>
    </location>
</feature>
<feature type="domain" description="Cytochrome C biogenesis protein transmembrane" evidence="8">
    <location>
        <begin position="9"/>
        <end position="223"/>
    </location>
</feature>
<dbReference type="Proteomes" id="UP000702544">
    <property type="component" value="Unassembled WGS sequence"/>
</dbReference>
<dbReference type="InterPro" id="IPR003834">
    <property type="entry name" value="Cyt_c_assmbl_TM_dom"/>
</dbReference>
<dbReference type="PANTHER" id="PTHR31272:SF4">
    <property type="entry name" value="CYTOCHROME C-TYPE BIOGENESIS PROTEIN HI_1454-RELATED"/>
    <property type="match status" value="1"/>
</dbReference>
<keyword evidence="6 7" id="KW-0472">Membrane</keyword>
<dbReference type="InterPro" id="IPR051790">
    <property type="entry name" value="Cytochrome_c-biogenesis_DsbD"/>
</dbReference>
<dbReference type="Pfam" id="PF02683">
    <property type="entry name" value="DsbD_TM"/>
    <property type="match status" value="1"/>
</dbReference>
<dbReference type="PANTHER" id="PTHR31272">
    <property type="entry name" value="CYTOCHROME C-TYPE BIOGENESIS PROTEIN HI_1454-RELATED"/>
    <property type="match status" value="1"/>
</dbReference>
<dbReference type="AlphaFoldDB" id="A0AAE4Z6P8"/>
<keyword evidence="4" id="KW-0201">Cytochrome c-type biogenesis</keyword>
<sequence>MQDGTSIGIFVALFAGLLSFLSPCVLPLVPSYVSFITGLGMEELEQGGEDVKRVALIHSLLFVAGFTLIFLLMGASATAIGQLLRQYQDIIARVGGVIIILFGLLLLGWIPIPALSREKRYQFQNKPVGYVGTMAVGAAFGAGWVPCIGPILGAILTLAATRANLYEGVGLLFVYSLGLAIPFVLSAVALTAFLGWFQKFRRYIRYVEWVAGVLLIVVGALLLTGKFTVLAGWLIKFTPEFLLERI</sequence>
<reference evidence="9 10" key="1">
    <citation type="submission" date="2020-01" db="EMBL/GenBank/DDBJ databases">
        <title>Genomes assembled from Gulf of Kutch pelagic sediment metagenomes.</title>
        <authorList>
            <person name="Chandrashekar M."/>
            <person name="Mahajan M.S."/>
            <person name="Dave K.J."/>
            <person name="Vatsa P."/>
            <person name="Nathani N.M."/>
        </authorList>
    </citation>
    <scope>NUCLEOTIDE SEQUENCE [LARGE SCALE GENOMIC DNA]</scope>
    <source>
        <strain evidence="9">KS3-K002</strain>
    </source>
</reference>
<evidence type="ECO:0000259" key="8">
    <source>
        <dbReference type="Pfam" id="PF02683"/>
    </source>
</evidence>
<name>A0AAE4Z6P8_9BACT</name>
<evidence type="ECO:0000313" key="10">
    <source>
        <dbReference type="Proteomes" id="UP000702544"/>
    </source>
</evidence>
<comment type="similarity">
    <text evidence="2">Belongs to the DsbD family.</text>
</comment>
<feature type="transmembrane region" description="Helical" evidence="7">
    <location>
        <begin position="209"/>
        <end position="235"/>
    </location>
</feature>
<proteinExistence type="inferred from homology"/>
<evidence type="ECO:0000256" key="4">
    <source>
        <dbReference type="ARBA" id="ARBA00022748"/>
    </source>
</evidence>
<dbReference type="EMBL" id="JAACAK010000036">
    <property type="protein sequence ID" value="NIR74359.1"/>
    <property type="molecule type" value="Genomic_DNA"/>
</dbReference>
<feature type="transmembrane region" description="Helical" evidence="7">
    <location>
        <begin position="54"/>
        <end position="84"/>
    </location>
</feature>
<evidence type="ECO:0000256" key="7">
    <source>
        <dbReference type="SAM" id="Phobius"/>
    </source>
</evidence>
<feature type="transmembrane region" description="Helical" evidence="7">
    <location>
        <begin position="6"/>
        <end position="33"/>
    </location>
</feature>
<accession>A0AAE4Z6P8</accession>
<evidence type="ECO:0000256" key="5">
    <source>
        <dbReference type="ARBA" id="ARBA00022989"/>
    </source>
</evidence>
<protein>
    <submittedName>
        <fullName evidence="9">Cytochrome c biogenesis protein CcdA</fullName>
    </submittedName>
</protein>
<feature type="transmembrane region" description="Helical" evidence="7">
    <location>
        <begin position="172"/>
        <end position="197"/>
    </location>
</feature>
<keyword evidence="3 7" id="KW-0812">Transmembrane</keyword>
<evidence type="ECO:0000256" key="6">
    <source>
        <dbReference type="ARBA" id="ARBA00023136"/>
    </source>
</evidence>
<evidence type="ECO:0000256" key="1">
    <source>
        <dbReference type="ARBA" id="ARBA00004141"/>
    </source>
</evidence>
<organism evidence="9 10">
    <name type="scientific">Candidatus Kutchimonas denitrificans</name>
    <dbReference type="NCBI Taxonomy" id="3056748"/>
    <lineage>
        <taxon>Bacteria</taxon>
        <taxon>Pseudomonadati</taxon>
        <taxon>Gemmatimonadota</taxon>
        <taxon>Gemmatimonadia</taxon>
        <taxon>Candidatus Palauibacterales</taxon>
        <taxon>Candidatus Palauibacteraceae</taxon>
        <taxon>Candidatus Kutchimonas</taxon>
    </lineage>
</organism>
<feature type="transmembrane region" description="Helical" evidence="7">
    <location>
        <begin position="90"/>
        <end position="110"/>
    </location>
</feature>
<comment type="caution">
    <text evidence="9">The sequence shown here is derived from an EMBL/GenBank/DDBJ whole genome shotgun (WGS) entry which is preliminary data.</text>
</comment>